<protein>
    <recommendedName>
        <fullName evidence="1">PD-(D/E)XK endonuclease-like domain-containing protein</fullName>
    </recommendedName>
</protein>
<evidence type="ECO:0000313" key="3">
    <source>
        <dbReference type="Proteomes" id="UP000237344"/>
    </source>
</evidence>
<dbReference type="InterPro" id="IPR038726">
    <property type="entry name" value="PDDEXK_AddAB-type"/>
</dbReference>
<accession>A0A2S3W228</accession>
<dbReference type="Proteomes" id="UP000237344">
    <property type="component" value="Unassembled WGS sequence"/>
</dbReference>
<reference evidence="2 3" key="1">
    <citation type="submission" date="2018-01" db="EMBL/GenBank/DDBJ databases">
        <title>Draft Genome Sequence of Komagataeibacter maltaceti LMG 1529, a Vinegar Producing Acetic Acid Bacterium Isolated from Malt Vinegar Brewery Acetifiers.</title>
        <authorList>
            <person name="Zhang Q."/>
            <person name="Hollensteiner J."/>
            <person name="Poehlein A."/>
            <person name="Daniel R."/>
        </authorList>
    </citation>
    <scope>NUCLEOTIDE SEQUENCE [LARGE SCALE GENOMIC DNA]</scope>
    <source>
        <strain evidence="2 3">LMG 1529</strain>
    </source>
</reference>
<dbReference type="AlphaFoldDB" id="A0A2S3W228"/>
<name>A0A2S3W228_9PROT</name>
<dbReference type="Pfam" id="PF12705">
    <property type="entry name" value="PDDEXK_1"/>
    <property type="match status" value="1"/>
</dbReference>
<gene>
    <name evidence="2" type="ORF">KMAL_14210</name>
</gene>
<dbReference type="EMBL" id="POTC01000014">
    <property type="protein sequence ID" value="POF62921.1"/>
    <property type="molecule type" value="Genomic_DNA"/>
</dbReference>
<keyword evidence="3" id="KW-1185">Reference proteome</keyword>
<feature type="domain" description="PD-(D/E)XK endonuclease-like" evidence="1">
    <location>
        <begin position="84"/>
        <end position="259"/>
    </location>
</feature>
<proteinExistence type="predicted"/>
<evidence type="ECO:0000259" key="1">
    <source>
        <dbReference type="Pfam" id="PF12705"/>
    </source>
</evidence>
<evidence type="ECO:0000313" key="2">
    <source>
        <dbReference type="EMBL" id="POF62921.1"/>
    </source>
</evidence>
<sequence>MALRLGGTTIKSWFQYRCERKTRHEMEMGSDVERKHRGPNTSPARWAMLGVEYEKQVIAELKKKMGEHFIQFPSSHDHNPAVRTLSAAMRQFLTEDNGQQTLIAQPNLGFEQSDAAIGGNGTLLIGGSIPDLIWRIPSPDGPPRFQIVDIKATRAATSFHKMQVAFYALLLRSILADLAEEGYEVGSVHPEGEIWHIPEDGSAEGAQARHEAFLLAPYMHAVAEFCRKTAPRIAARTLTPTQDDTFFHIYYKCEQCAYLRSYCMTAIAPTRPPGQRDISAVAGLSQESKRTLVSHGIRTVAQLADCATVIRRMDNAGWILSRRGDTLIERARALRDDEIIQKPDACTFLMPPRVDVAVYLVADLDPVDDMLVTLGYRLVDRSGRPDTIEVLSTSRRDMETAALIRVFGQLQADLAAIDRHNAAIHDPAAPDNLYVHIFIYEMAEATALQNAVRRHLDNAAVRSGLLNMIRLFPPEELIPEPELRGIQHLPACALRNVMEQLFALPVTVSYDLRQVSHALCAKGRIRTEYAPQKRFERPFSSLLSIDIARDLREGRGGAHMKQAVEADVRARLDAMQAITEWLLEENARHMAHGQMPFLQLNKKPFRLQQSFNPFAMGEIDTLQAFELLENRSGLLETLVRLANPAQQRRDARRAIGPMRMIDPDGIRQIAQRDPSATNGRDMVLLKFAVPDMDMTDLTPGTFGLVLSDGAPRHLLDQALWPGLACDLRFAAPGEVTLRMRRSVFCGEDFQEMLNRTDPRQWWLDQVFVDVNSPKSLAFLNFLNAQDTP</sequence>
<organism evidence="2 3">
    <name type="scientific">Novacetimonas maltaceti</name>
    <dbReference type="NCBI Taxonomy" id="1203393"/>
    <lineage>
        <taxon>Bacteria</taxon>
        <taxon>Pseudomonadati</taxon>
        <taxon>Pseudomonadota</taxon>
        <taxon>Alphaproteobacteria</taxon>
        <taxon>Acetobacterales</taxon>
        <taxon>Acetobacteraceae</taxon>
        <taxon>Novacetimonas</taxon>
    </lineage>
</organism>
<comment type="caution">
    <text evidence="2">The sequence shown here is derived from an EMBL/GenBank/DDBJ whole genome shotgun (WGS) entry which is preliminary data.</text>
</comment>